<dbReference type="Pfam" id="PF13173">
    <property type="entry name" value="AAA_14"/>
    <property type="match status" value="1"/>
</dbReference>
<dbReference type="InterPro" id="IPR027417">
    <property type="entry name" value="P-loop_NTPase"/>
</dbReference>
<feature type="region of interest" description="Disordered" evidence="1">
    <location>
        <begin position="388"/>
        <end position="413"/>
    </location>
</feature>
<feature type="domain" description="AAA" evidence="2">
    <location>
        <begin position="27"/>
        <end position="144"/>
    </location>
</feature>
<dbReference type="PANTHER" id="PTHR43566">
    <property type="entry name" value="CONSERVED PROTEIN"/>
    <property type="match status" value="1"/>
</dbReference>
<dbReference type="InterPro" id="IPR025420">
    <property type="entry name" value="DUF4143"/>
</dbReference>
<dbReference type="InterPro" id="IPR041682">
    <property type="entry name" value="AAA_14"/>
</dbReference>
<evidence type="ECO:0000313" key="4">
    <source>
        <dbReference type="EMBL" id="VEN74920.1"/>
    </source>
</evidence>
<evidence type="ECO:0008006" key="5">
    <source>
        <dbReference type="Google" id="ProtNLM"/>
    </source>
</evidence>
<evidence type="ECO:0000259" key="3">
    <source>
        <dbReference type="Pfam" id="PF13635"/>
    </source>
</evidence>
<evidence type="ECO:0000256" key="1">
    <source>
        <dbReference type="SAM" id="MobiDB-lite"/>
    </source>
</evidence>
<accession>A0A484HIC3</accession>
<reference evidence="4" key="1">
    <citation type="submission" date="2019-01" db="EMBL/GenBank/DDBJ databases">
        <authorList>
            <consortium name="Genoscope - CEA"/>
            <person name="William W."/>
        </authorList>
    </citation>
    <scope>NUCLEOTIDE SEQUENCE</scope>
    <source>
        <strain evidence="4">CR-1</strain>
    </source>
</reference>
<organism evidence="4">
    <name type="scientific">uncultured Desulfobacteraceae bacterium</name>
    <dbReference type="NCBI Taxonomy" id="218296"/>
    <lineage>
        <taxon>Bacteria</taxon>
        <taxon>Pseudomonadati</taxon>
        <taxon>Thermodesulfobacteriota</taxon>
        <taxon>Desulfobacteria</taxon>
        <taxon>Desulfobacterales</taxon>
        <taxon>Desulfobacteraceae</taxon>
        <taxon>environmental samples</taxon>
    </lineage>
</organism>
<name>A0A484HIC3_9BACT</name>
<dbReference type="EMBL" id="CAACVI010000045">
    <property type="protein sequence ID" value="VEN74920.1"/>
    <property type="molecule type" value="Genomic_DNA"/>
</dbReference>
<proteinExistence type="predicted"/>
<gene>
    <name evidence="4" type="ORF">EPICR_50201</name>
</gene>
<dbReference type="PANTHER" id="PTHR43566:SF2">
    <property type="entry name" value="DUF4143 DOMAIN-CONTAINING PROTEIN"/>
    <property type="match status" value="1"/>
</dbReference>
<dbReference type="Gene3D" id="3.40.50.300">
    <property type="entry name" value="P-loop containing nucleotide triphosphate hydrolases"/>
    <property type="match status" value="1"/>
</dbReference>
<dbReference type="AlphaFoldDB" id="A0A484HIC3"/>
<evidence type="ECO:0000259" key="2">
    <source>
        <dbReference type="Pfam" id="PF13173"/>
    </source>
</evidence>
<feature type="domain" description="DUF4143" evidence="3">
    <location>
        <begin position="183"/>
        <end position="337"/>
    </location>
</feature>
<dbReference type="SUPFAM" id="SSF52540">
    <property type="entry name" value="P-loop containing nucleoside triphosphate hydrolases"/>
    <property type="match status" value="1"/>
</dbReference>
<sequence length="413" mass="46540">MFIMRQTSYIPRPVFDSKIKQFLEESPTVILLGARQVGKTTLARRFSDGLDKVHYFDLERAASRAALSTPELTLSELSGTVVIDEIQRMPQLFETLRPLCDRPGNPARFLLLGSASPDIVKGVSESLAGRALFINVPGFSLGEVGNDSQNPLWLRGAFPRSFLAPNDDASMRWREAFVQTFLERDMPLLGVRTPPERLRRFWMMVSHYHGAVWNGSEIARSVGVSLPTIRHYLDILAGGYILRVLPPWFENIKKRQVKSPKVYIRDTGLLHSMLGIDSMAALRSHPSYGASWEGFALEQILILFGHPNACYWRTHRGAELDLMIFHKGKRLGFEFKCADAPVMTRSMHTALRDLKLDRLHVIYPGSKSYPIHEKAHATPLSRAAALLPRGNFTPGAFPPSKNKKDPKKKEDNP</sequence>
<protein>
    <recommendedName>
        <fullName evidence="5">AAA+ ATPase domain-containing protein</fullName>
    </recommendedName>
</protein>
<dbReference type="Pfam" id="PF13635">
    <property type="entry name" value="DUF4143"/>
    <property type="match status" value="1"/>
</dbReference>